<dbReference type="EMBL" id="SMKO01000009">
    <property type="protein sequence ID" value="TDD11187.1"/>
    <property type="molecule type" value="Genomic_DNA"/>
</dbReference>
<reference evidence="1 2" key="1">
    <citation type="submission" date="2019-03" db="EMBL/GenBank/DDBJ databases">
        <title>Draft genome sequences of novel Actinobacteria.</title>
        <authorList>
            <person name="Sahin N."/>
            <person name="Ay H."/>
            <person name="Saygin H."/>
        </authorList>
    </citation>
    <scope>NUCLEOTIDE SEQUENCE [LARGE SCALE GENOMIC DNA]</scope>
    <source>
        <strain evidence="1 2">KC310</strain>
    </source>
</reference>
<keyword evidence="2" id="KW-1185">Reference proteome</keyword>
<dbReference type="AlphaFoldDB" id="A0A4R4W313"/>
<evidence type="ECO:0000313" key="2">
    <source>
        <dbReference type="Proteomes" id="UP000295258"/>
    </source>
</evidence>
<name>A0A4R4W313_9ACTN</name>
<dbReference type="Proteomes" id="UP000295258">
    <property type="component" value="Unassembled WGS sequence"/>
</dbReference>
<evidence type="ECO:0000313" key="1">
    <source>
        <dbReference type="EMBL" id="TDD11187.1"/>
    </source>
</evidence>
<organism evidence="1 2">
    <name type="scientific">Nonomuraea deserti</name>
    <dbReference type="NCBI Taxonomy" id="1848322"/>
    <lineage>
        <taxon>Bacteria</taxon>
        <taxon>Bacillati</taxon>
        <taxon>Actinomycetota</taxon>
        <taxon>Actinomycetes</taxon>
        <taxon>Streptosporangiales</taxon>
        <taxon>Streptosporangiaceae</taxon>
        <taxon>Nonomuraea</taxon>
    </lineage>
</organism>
<proteinExistence type="predicted"/>
<accession>A0A4R4W313</accession>
<sequence>MMHWHAYQWVGPGTDCENEAERRPSSPAFSSSVLPPMRTGDWLAKPASHVAGTFHEVEQAVGWLAGEYGKVRDALRPEGIPLHERLDTARDLLSGGVDVQWGEWLHGGRFVTLGVICCPNRHASHPCPLRRGTVTQVVRGPP</sequence>
<protein>
    <submittedName>
        <fullName evidence="1">Uncharacterized protein</fullName>
    </submittedName>
</protein>
<gene>
    <name evidence="1" type="ORF">E1292_05850</name>
</gene>
<comment type="caution">
    <text evidence="1">The sequence shown here is derived from an EMBL/GenBank/DDBJ whole genome shotgun (WGS) entry which is preliminary data.</text>
</comment>
<dbReference type="RefSeq" id="WP_132592772.1">
    <property type="nucleotide sequence ID" value="NZ_SMKO01000009.1"/>
</dbReference>